<sequence length="1854" mass="210901">MDTGASSHLADNTGILTSFSNSSIYPSVFVDNGNSVLVTHTEHSFLHTSYKPLHLNHILVTPYIIKNLIYVCKFTHDNDVYVEFDAYGFSVKDYQTQKILLRCDSTGDLYPVTQQPPLQTPIVLLSFSSTTWHRRLGHPGDDIIFRTLFGDPMHKKSDLFDNFVAFRAYVNKQFNVDIKALQCDNGSEYDNIRFHDLFRQNGIQFRFSCSRTSQQNGKSERMLRTINNLIRTLLFQAHIPPSYWMEALNMVAHLLNILPSTAINYEIPFTKLYNQTPTYEQLRVFGCLCYPHVNVSHKLEPCSTPCIFLGYLANHRGYKCLDLASNKIIISRHVRFDEDVFPFENVTSSNKPTYDFLLPPIQTTTNVPTTEPFFQHMNEPNNPITPHPTTPPITPPQPDTPPSHTSTPIPTSDQTQSHAQTVDSHTPIPINNSSQTMSTHPMRFTTYATRVGFQHSKTNSSLFVFHRGSDIAYLLLYMDDIILTASSSAFPQRIIASLHSEFAMKDLGSLNYFLGISAQRSTSGLTHVDTESKLGSDGDPVSYPTLGMSMGTKKWYGTGTVPVCLYMHDPREPHFTTLKRILRYIRGIVAFGLQLHASSTAQLTAYTNADWARCLITRRSTSGYYVTLSRSSVEAEYHGVVNVVVETAWLRNLLLELHAPLTTTTLVYCDNVSVVYLSTNPIQHQRTKHIEIDIHLVRDYVASGQLRCGRKEGQPRSAHGELEQGCLVAPLLARNTKTEGARSAKISQVASLPADQDSTNTTKNVPHRKLWLSMAAVVSRIGLSVAGKENGVNILKSIDERPFQMGIFQKTLAEGNEGALHLGPEQARVYYDLSPEDKERYNADIRATNILLQGLPKDIYTLINHYTDAKDIWDNMKMPLKGSKLTKEDRESQLYDDFEHFRQNKGETIHNYYVRFTKLINDMRNIKMTMPRMQLNSKFVNNMLPEWGRFVTAVKLNRGLKESNYDQLYSYLKQHEAHANENKMITSSNTRNQATVQDGRVVVQNIQGRQYRGQGNNPRGVGAAINGGAQNSVGNANPGQARQIKCYNCNGGHDTAVDEDVDESPAPTAQTMFMANLSLTDPVYDVASPSYDSDILSEVHEYDNYQDVVCEYHAVHEMHHDDNAKPVVQSNVSSMPNDAYMMIINEMHEQTAQSISANKQNKVVNASLTAELATYKEQVELYERRAKFELTEREQKIEEQLRIVITDRNIKEENLKKGTLLLERELSGDLYTQTQLTPRQIFWSKDVLKIKAEALKEQTPTSRLIKALTVYPPNTPATLVLRVLPTKSQVKSNIFALIQLFLEFEKTSKKRITPAGLTEGERGFEQTKECYLSEIILFFKTLKEHFEGIQKALTKEIKEIKEFFKESEAEVDQNVVNRKYDEIEQKNLLIANDNLIADCLSKEVFYIATNYELIVSRFTEMHDDHTVVHITQLTKKVTVLQEQNELFGAENAKIKQHYKELYDSIKITHAKHIKPTATLLTENENLKAQIHENPKCITMDSVKLRVLAPSRYAIDVELIPPRSRNNREVHLDYLKHLKKSIETLREIVEEDKVEIPLDRSLASGYLYTKHSQELLEYVIGTCPKDFNKRDKKHASTPLTRKKQVTFEDQCEMSNNNTHKHVKQLNIQKTNVLMIPSTGVNSCTDASGSQPRSNTKKNRISPAKSVNKKKVKEHPRTNKSSLKNTNRVDSNIISKRTQTENVSTSKIVITEKLSNTSQKPLNSYQRRNKQYKAIPTSISTLTVNKAIDTSIQTDVVHIVLWYLDSGCSKHMMGDHSRLRNFIKKFIGTVRFENDHFGAIMGYGDYVIGDSVISRVYYVEGLGHNLFSVRQFYDSDLEVAFRKHSCYVRDIQMVLN</sequence>
<dbReference type="InterPro" id="IPR001584">
    <property type="entry name" value="Integrase_cat-core"/>
</dbReference>
<dbReference type="InterPro" id="IPR043502">
    <property type="entry name" value="DNA/RNA_pol_sf"/>
</dbReference>
<dbReference type="Gene3D" id="3.30.420.10">
    <property type="entry name" value="Ribonuclease H-like superfamily/Ribonuclease H"/>
    <property type="match status" value="1"/>
</dbReference>
<dbReference type="InterPro" id="IPR039537">
    <property type="entry name" value="Retrotran_Ty1/copia-like"/>
</dbReference>
<dbReference type="SUPFAM" id="SSF56672">
    <property type="entry name" value="DNA/RNA polymerases"/>
    <property type="match status" value="1"/>
</dbReference>
<comment type="caution">
    <text evidence="8">The sequence shown here is derived from an EMBL/GenBank/DDBJ whole genome shotgun (WGS) entry which is preliminary data.</text>
</comment>
<dbReference type="PANTHER" id="PTHR42648">
    <property type="entry name" value="TRANSPOSASE, PUTATIVE-RELATED"/>
    <property type="match status" value="1"/>
</dbReference>
<reference evidence="8" key="1">
    <citation type="journal article" date="2022" name="Int. J. Mol. Sci.">
        <title>Draft Genome of Tanacetum Coccineum: Genomic Comparison of Closely Related Tanacetum-Family Plants.</title>
        <authorList>
            <person name="Yamashiro T."/>
            <person name="Shiraishi A."/>
            <person name="Nakayama K."/>
            <person name="Satake H."/>
        </authorList>
    </citation>
    <scope>NUCLEOTIDE SEQUENCE</scope>
</reference>
<evidence type="ECO:0000256" key="6">
    <source>
        <dbReference type="SAM" id="MobiDB-lite"/>
    </source>
</evidence>
<dbReference type="InterPro" id="IPR036397">
    <property type="entry name" value="RNaseH_sf"/>
</dbReference>
<keyword evidence="1" id="KW-0645">Protease</keyword>
<dbReference type="SUPFAM" id="SSF53098">
    <property type="entry name" value="Ribonuclease H-like"/>
    <property type="match status" value="1"/>
</dbReference>
<keyword evidence="3" id="KW-0064">Aspartyl protease</keyword>
<evidence type="ECO:0000256" key="1">
    <source>
        <dbReference type="ARBA" id="ARBA00022670"/>
    </source>
</evidence>
<evidence type="ECO:0000313" key="8">
    <source>
        <dbReference type="EMBL" id="GJT10391.1"/>
    </source>
</evidence>
<keyword evidence="9" id="KW-1185">Reference proteome</keyword>
<feature type="compositionally biased region" description="Low complexity" evidence="6">
    <location>
        <begin position="402"/>
        <end position="413"/>
    </location>
</feature>
<evidence type="ECO:0000256" key="4">
    <source>
        <dbReference type="ARBA" id="ARBA00022801"/>
    </source>
</evidence>
<proteinExistence type="predicted"/>
<keyword evidence="2" id="KW-0479">Metal-binding</keyword>
<dbReference type="PANTHER" id="PTHR42648:SF26">
    <property type="entry name" value="INTEGRASE CATALYTIC DOMAIN-CONTAINING PROTEIN"/>
    <property type="match status" value="1"/>
</dbReference>
<evidence type="ECO:0000259" key="7">
    <source>
        <dbReference type="PROSITE" id="PS50994"/>
    </source>
</evidence>
<evidence type="ECO:0000313" key="9">
    <source>
        <dbReference type="Proteomes" id="UP001151760"/>
    </source>
</evidence>
<organism evidence="8 9">
    <name type="scientific">Tanacetum coccineum</name>
    <dbReference type="NCBI Taxonomy" id="301880"/>
    <lineage>
        <taxon>Eukaryota</taxon>
        <taxon>Viridiplantae</taxon>
        <taxon>Streptophyta</taxon>
        <taxon>Embryophyta</taxon>
        <taxon>Tracheophyta</taxon>
        <taxon>Spermatophyta</taxon>
        <taxon>Magnoliopsida</taxon>
        <taxon>eudicotyledons</taxon>
        <taxon>Gunneridae</taxon>
        <taxon>Pentapetalae</taxon>
        <taxon>asterids</taxon>
        <taxon>campanulids</taxon>
        <taxon>Asterales</taxon>
        <taxon>Asteraceae</taxon>
        <taxon>Asteroideae</taxon>
        <taxon>Anthemideae</taxon>
        <taxon>Anthemidinae</taxon>
        <taxon>Tanacetum</taxon>
    </lineage>
</organism>
<feature type="compositionally biased region" description="Pro residues" evidence="6">
    <location>
        <begin position="383"/>
        <end position="401"/>
    </location>
</feature>
<evidence type="ECO:0000256" key="3">
    <source>
        <dbReference type="ARBA" id="ARBA00022750"/>
    </source>
</evidence>
<dbReference type="EMBL" id="BQNB010012984">
    <property type="protein sequence ID" value="GJT10391.1"/>
    <property type="molecule type" value="Genomic_DNA"/>
</dbReference>
<gene>
    <name evidence="8" type="ORF">Tco_0857433</name>
</gene>
<feature type="compositionally biased region" description="Polar residues" evidence="6">
    <location>
        <begin position="1677"/>
        <end position="1688"/>
    </location>
</feature>
<dbReference type="Pfam" id="PF07727">
    <property type="entry name" value="RVT_2"/>
    <property type="match status" value="1"/>
</dbReference>
<dbReference type="InterPro" id="IPR057670">
    <property type="entry name" value="SH3_retrovirus"/>
</dbReference>
<feature type="compositionally biased region" description="Polar residues" evidence="6">
    <location>
        <begin position="414"/>
        <end position="439"/>
    </location>
</feature>
<dbReference type="Proteomes" id="UP001151760">
    <property type="component" value="Unassembled WGS sequence"/>
</dbReference>
<dbReference type="InterPro" id="IPR012337">
    <property type="entry name" value="RNaseH-like_sf"/>
</dbReference>
<protein>
    <submittedName>
        <fullName evidence="8">Retrovirus-related pol polyprotein from transposon TNT 1-94</fullName>
    </submittedName>
</protein>
<evidence type="ECO:0000256" key="2">
    <source>
        <dbReference type="ARBA" id="ARBA00022723"/>
    </source>
</evidence>
<dbReference type="Pfam" id="PF14223">
    <property type="entry name" value="Retrotran_gag_2"/>
    <property type="match status" value="1"/>
</dbReference>
<name>A0ABQ5B740_9ASTR</name>
<dbReference type="InterPro" id="IPR013103">
    <property type="entry name" value="RVT_2"/>
</dbReference>
<reference evidence="8" key="2">
    <citation type="submission" date="2022-01" db="EMBL/GenBank/DDBJ databases">
        <authorList>
            <person name="Yamashiro T."/>
            <person name="Shiraishi A."/>
            <person name="Satake H."/>
            <person name="Nakayama K."/>
        </authorList>
    </citation>
    <scope>NUCLEOTIDE SEQUENCE</scope>
</reference>
<feature type="compositionally biased region" description="Polar residues" evidence="6">
    <location>
        <begin position="1640"/>
        <end position="1652"/>
    </location>
</feature>
<dbReference type="InterPro" id="IPR054722">
    <property type="entry name" value="PolX-like_BBD"/>
</dbReference>
<keyword evidence="4" id="KW-0378">Hydrolase</keyword>
<feature type="coiled-coil region" evidence="5">
    <location>
        <begin position="1165"/>
        <end position="1192"/>
    </location>
</feature>
<keyword evidence="5" id="KW-0175">Coiled coil</keyword>
<feature type="domain" description="Integrase catalytic" evidence="7">
    <location>
        <begin position="112"/>
        <end position="276"/>
    </location>
</feature>
<feature type="region of interest" description="Disordered" evidence="6">
    <location>
        <begin position="1640"/>
        <end position="1688"/>
    </location>
</feature>
<dbReference type="Pfam" id="PF25597">
    <property type="entry name" value="SH3_retrovirus"/>
    <property type="match status" value="1"/>
</dbReference>
<evidence type="ECO:0000256" key="5">
    <source>
        <dbReference type="SAM" id="Coils"/>
    </source>
</evidence>
<dbReference type="PROSITE" id="PS50994">
    <property type="entry name" value="INTEGRASE"/>
    <property type="match status" value="1"/>
</dbReference>
<feature type="region of interest" description="Disordered" evidence="6">
    <location>
        <begin position="367"/>
        <end position="439"/>
    </location>
</feature>
<dbReference type="Pfam" id="PF22936">
    <property type="entry name" value="Pol_BBD"/>
    <property type="match status" value="1"/>
</dbReference>
<dbReference type="CDD" id="cd09272">
    <property type="entry name" value="RNase_HI_RT_Ty1"/>
    <property type="match status" value="1"/>
</dbReference>
<accession>A0ABQ5B740</accession>